<evidence type="ECO:0000313" key="2">
    <source>
        <dbReference type="EMBL" id="CAB3262773.1"/>
    </source>
</evidence>
<accession>A0A6F9DII7</accession>
<evidence type="ECO:0000256" key="1">
    <source>
        <dbReference type="SAM" id="Phobius"/>
    </source>
</evidence>
<dbReference type="AlphaFoldDB" id="A0A6F9DII7"/>
<keyword evidence="1" id="KW-1133">Transmembrane helix</keyword>
<feature type="transmembrane region" description="Helical" evidence="1">
    <location>
        <begin position="44"/>
        <end position="65"/>
    </location>
</feature>
<protein>
    <submittedName>
        <fullName evidence="2">Uncharacterized protein LOC100183119</fullName>
    </submittedName>
</protein>
<name>A0A6F9DII7_9ASCI</name>
<feature type="transmembrane region" description="Helical" evidence="1">
    <location>
        <begin position="119"/>
        <end position="140"/>
    </location>
</feature>
<sequence>MAKYANKFVLLLFAVASSLSILLLLSTGTKYEMRYGCSFEKLGSLVAFIYGGYILSHILLLFLILLPLSTYYRNLSGVEEVSNRLIASTVACVVTDVMFTVLLLLLHPYVRTSPYLSPPIIGCIHVLDQVALNVTLILSFPNYKQRLFSFLLVLENRRNRVIPIVSLPYMG</sequence>
<keyword evidence="1" id="KW-0472">Membrane</keyword>
<dbReference type="EMBL" id="LR786911">
    <property type="protein sequence ID" value="CAB3262773.1"/>
    <property type="molecule type" value="mRNA"/>
</dbReference>
<organism evidence="2">
    <name type="scientific">Phallusia mammillata</name>
    <dbReference type="NCBI Taxonomy" id="59560"/>
    <lineage>
        <taxon>Eukaryota</taxon>
        <taxon>Metazoa</taxon>
        <taxon>Chordata</taxon>
        <taxon>Tunicata</taxon>
        <taxon>Ascidiacea</taxon>
        <taxon>Phlebobranchia</taxon>
        <taxon>Ascidiidae</taxon>
        <taxon>Phallusia</taxon>
    </lineage>
</organism>
<feature type="transmembrane region" description="Helical" evidence="1">
    <location>
        <begin position="85"/>
        <end position="107"/>
    </location>
</feature>
<reference evidence="2" key="1">
    <citation type="submission" date="2020-04" db="EMBL/GenBank/DDBJ databases">
        <authorList>
            <person name="Neveu A P."/>
        </authorList>
    </citation>
    <scope>NUCLEOTIDE SEQUENCE</scope>
    <source>
        <tissue evidence="2">Whole embryo</tissue>
    </source>
</reference>
<proteinExistence type="evidence at transcript level"/>
<gene>
    <name evidence="2" type="primary">LOC100183119</name>
</gene>
<keyword evidence="1" id="KW-0812">Transmembrane</keyword>